<keyword evidence="3" id="KW-0812">Transmembrane</keyword>
<keyword evidence="6" id="KW-1185">Reference proteome</keyword>
<evidence type="ECO:0000313" key="5">
    <source>
        <dbReference type="EMBL" id="GIE64059.1"/>
    </source>
</evidence>
<protein>
    <recommendedName>
        <fullName evidence="4">Bacterial sugar transferase domain-containing protein</fullName>
    </recommendedName>
</protein>
<keyword evidence="3" id="KW-1133">Transmembrane helix</keyword>
<reference evidence="5 6" key="1">
    <citation type="submission" date="2021-01" db="EMBL/GenBank/DDBJ databases">
        <title>Whole genome shotgun sequence of Actinoplanes palleronii NBRC 14916.</title>
        <authorList>
            <person name="Komaki H."/>
            <person name="Tamura T."/>
        </authorList>
    </citation>
    <scope>NUCLEOTIDE SEQUENCE [LARGE SCALE GENOMIC DNA]</scope>
    <source>
        <strain evidence="5 6">NBRC 14916</strain>
    </source>
</reference>
<gene>
    <name evidence="5" type="ORF">Apa02nite_001670</name>
</gene>
<dbReference type="InterPro" id="IPR003362">
    <property type="entry name" value="Bact_transf"/>
</dbReference>
<comment type="similarity">
    <text evidence="1">Belongs to the bacterial sugar transferase family.</text>
</comment>
<keyword evidence="3" id="KW-0472">Membrane</keyword>
<dbReference type="Proteomes" id="UP000624709">
    <property type="component" value="Unassembled WGS sequence"/>
</dbReference>
<dbReference type="PANTHER" id="PTHR30576:SF8">
    <property type="entry name" value="UNDECAPRENYL-PHOSPHATE GALACTOSE PHOSPHOTRANSFERASE"/>
    <property type="match status" value="1"/>
</dbReference>
<dbReference type="PANTHER" id="PTHR30576">
    <property type="entry name" value="COLANIC BIOSYNTHESIS UDP-GLUCOSE LIPID CARRIER TRANSFERASE"/>
    <property type="match status" value="1"/>
</dbReference>
<evidence type="ECO:0000313" key="6">
    <source>
        <dbReference type="Proteomes" id="UP000624709"/>
    </source>
</evidence>
<organism evidence="5 6">
    <name type="scientific">Actinoplanes palleronii</name>
    <dbReference type="NCBI Taxonomy" id="113570"/>
    <lineage>
        <taxon>Bacteria</taxon>
        <taxon>Bacillati</taxon>
        <taxon>Actinomycetota</taxon>
        <taxon>Actinomycetes</taxon>
        <taxon>Micromonosporales</taxon>
        <taxon>Micromonosporaceae</taxon>
        <taxon>Actinoplanes</taxon>
    </lineage>
</organism>
<accession>A0ABQ4B069</accession>
<feature type="domain" description="Bacterial sugar transferase" evidence="4">
    <location>
        <begin position="52"/>
        <end position="224"/>
    </location>
</feature>
<feature type="region of interest" description="Disordered" evidence="2">
    <location>
        <begin position="233"/>
        <end position="252"/>
    </location>
</feature>
<evidence type="ECO:0000259" key="4">
    <source>
        <dbReference type="Pfam" id="PF02397"/>
    </source>
</evidence>
<sequence>MRFAIRAMGGRATSGDIGAAGRAGRGTRATSDRARAAGRAGRGTRVVDGVQRAIDVVVAGGVLVVLSPVLAGVAAVVAARLGRPVLFRQARPGLHGLPFTLVKFRTMRDVDEERGLVTDADRLTGLGKALRATSLDELPTMWNVLRGEMSLVGPRPLLMHYLELYTPEQARRHLVRPGVTGLAQVRGRNALSWEDRLAIDVWYVDHRSFGLYLRICAQTALVLLRRTGITAPGDPTMPQFTGTKPQREADRA</sequence>
<evidence type="ECO:0000256" key="1">
    <source>
        <dbReference type="ARBA" id="ARBA00006464"/>
    </source>
</evidence>
<comment type="caution">
    <text evidence="5">The sequence shown here is derived from an EMBL/GenBank/DDBJ whole genome shotgun (WGS) entry which is preliminary data.</text>
</comment>
<proteinExistence type="inferred from homology"/>
<evidence type="ECO:0000256" key="2">
    <source>
        <dbReference type="SAM" id="MobiDB-lite"/>
    </source>
</evidence>
<name>A0ABQ4B069_9ACTN</name>
<dbReference type="EMBL" id="BOMS01000004">
    <property type="protein sequence ID" value="GIE64059.1"/>
    <property type="molecule type" value="Genomic_DNA"/>
</dbReference>
<dbReference type="Pfam" id="PF02397">
    <property type="entry name" value="Bac_transf"/>
    <property type="match status" value="1"/>
</dbReference>
<feature type="transmembrane region" description="Helical" evidence="3">
    <location>
        <begin position="56"/>
        <end position="81"/>
    </location>
</feature>
<evidence type="ECO:0000256" key="3">
    <source>
        <dbReference type="SAM" id="Phobius"/>
    </source>
</evidence>